<name>A0A506PEK9_9FLAO</name>
<dbReference type="InterPro" id="IPR036465">
    <property type="entry name" value="vWFA_dom_sf"/>
</dbReference>
<organism evidence="2 3">
    <name type="scientific">Paucihalobacter ruber</name>
    <dbReference type="NCBI Taxonomy" id="2567861"/>
    <lineage>
        <taxon>Bacteria</taxon>
        <taxon>Pseudomonadati</taxon>
        <taxon>Bacteroidota</taxon>
        <taxon>Flavobacteriia</taxon>
        <taxon>Flavobacteriales</taxon>
        <taxon>Flavobacteriaceae</taxon>
        <taxon>Paucihalobacter</taxon>
    </lineage>
</organism>
<dbReference type="Gene3D" id="3.40.50.410">
    <property type="entry name" value="von Willebrand factor, type A domain"/>
    <property type="match status" value="1"/>
</dbReference>
<dbReference type="Proteomes" id="UP000317332">
    <property type="component" value="Unassembled WGS sequence"/>
</dbReference>
<sequence length="677" mass="77641">MTNLTIFFIILSFGIALSLALFQYRVKSKISKKVSAYLAILRFVSIFTLLLLLINPKFQNTTYYSEKPNLVVAVDNSESIKYLNQHERAIDFLETVKSNSELNNRFNIEFYQFDSELYNLTETNFDKNQSDISKALSGLADIYKNSNTAITLLTDGNQTYGRDYQYSASTKKLPVFPLILGDTTKYADLKIQQLNVNKYAFLKNRFPVETVVVYDGNEAVSTQLKISSGDRILFSETINLDSKNNSKVVNTTILAENIGVKSYKVELLPLENEKNSTNNIKNFAVEVIDEKSNIAIVSTMMHPDLGVLKKSIETNEQRSAIILKVDEVLGQIEDYQLFVLYQPDASFKPLFDLLDQLELNSFIIAGTNTNWRFLNQVQTKFKQTITNQYENHQAAQNINFSNFIIDNLNFSNLPPLRSEFGECEIRVPHDILLFKVINGFETEEALLATTEINNQRQALLLGEDIWRWRAQSFLDDQSFNNFDNFMGKLVQYLSSNKLKSRLNIDYNSFYNSSDKIIISAQFFNKNYEFETNAKLVISLTNTESNQQFNYPLLLNNNNYVVDLNGLLAGDYNFIITEENENISKSGQIKILEFNIEQQFLNANAVKLQSLAGTNQGKAYFPNEVETLFYELINDKRFQITQKSTKNIVPLLDFKILLALLALSLGLEWFIRKYNGLI</sequence>
<comment type="caution">
    <text evidence="2">The sequence shown here is derived from an EMBL/GenBank/DDBJ whole genome shotgun (WGS) entry which is preliminary data.</text>
</comment>
<feature type="transmembrane region" description="Helical" evidence="1">
    <location>
        <begin position="6"/>
        <end position="24"/>
    </location>
</feature>
<evidence type="ECO:0000256" key="1">
    <source>
        <dbReference type="SAM" id="Phobius"/>
    </source>
</evidence>
<dbReference type="PANTHER" id="PTHR37947">
    <property type="entry name" value="BLL2462 PROTEIN"/>
    <property type="match status" value="1"/>
</dbReference>
<evidence type="ECO:0000313" key="2">
    <source>
        <dbReference type="EMBL" id="TPV31507.1"/>
    </source>
</evidence>
<gene>
    <name evidence="2" type="ORF">FJ651_15045</name>
</gene>
<evidence type="ECO:0000313" key="3">
    <source>
        <dbReference type="Proteomes" id="UP000317332"/>
    </source>
</evidence>
<accession>A0A506PEK9</accession>
<dbReference type="PANTHER" id="PTHR37947:SF1">
    <property type="entry name" value="BLL2462 PROTEIN"/>
    <property type="match status" value="1"/>
</dbReference>
<dbReference type="EMBL" id="VHIQ01000008">
    <property type="protein sequence ID" value="TPV31507.1"/>
    <property type="molecule type" value="Genomic_DNA"/>
</dbReference>
<dbReference type="SUPFAM" id="SSF53300">
    <property type="entry name" value="vWA-like"/>
    <property type="match status" value="1"/>
</dbReference>
<keyword evidence="1" id="KW-1133">Transmembrane helix</keyword>
<keyword evidence="1" id="KW-0472">Membrane</keyword>
<proteinExistence type="predicted"/>
<feature type="transmembrane region" description="Helical" evidence="1">
    <location>
        <begin position="36"/>
        <end position="54"/>
    </location>
</feature>
<dbReference type="RefSeq" id="WP_140991561.1">
    <property type="nucleotide sequence ID" value="NZ_VHIQ01000008.1"/>
</dbReference>
<dbReference type="OrthoDB" id="9763076at2"/>
<keyword evidence="1" id="KW-0812">Transmembrane</keyword>
<dbReference type="AlphaFoldDB" id="A0A506PEK9"/>
<keyword evidence="3" id="KW-1185">Reference proteome</keyword>
<protein>
    <submittedName>
        <fullName evidence="2">VWA domain-containing protein</fullName>
    </submittedName>
</protein>
<reference evidence="2 3" key="1">
    <citation type="submission" date="2019-06" db="EMBL/GenBank/DDBJ databases">
        <title>Flavobacteriaceae Paucihalobacterium erythroidium CWB-1, complete genome.</title>
        <authorList>
            <person name="Wu S."/>
        </authorList>
    </citation>
    <scope>NUCLEOTIDE SEQUENCE [LARGE SCALE GENOMIC DNA]</scope>
    <source>
        <strain evidence="2 3">CWB-1</strain>
    </source>
</reference>